<evidence type="ECO:0000256" key="1">
    <source>
        <dbReference type="SAM" id="MobiDB-lite"/>
    </source>
</evidence>
<keyword evidence="3" id="KW-1185">Reference proteome</keyword>
<feature type="region of interest" description="Disordered" evidence="1">
    <location>
        <begin position="37"/>
        <end position="72"/>
    </location>
</feature>
<evidence type="ECO:0000313" key="3">
    <source>
        <dbReference type="Proteomes" id="UP000527355"/>
    </source>
</evidence>
<feature type="compositionally biased region" description="Polar residues" evidence="1">
    <location>
        <begin position="124"/>
        <end position="139"/>
    </location>
</feature>
<name>A0A7J7XHL1_MYOMY</name>
<comment type="caution">
    <text evidence="2">The sequence shown here is derived from an EMBL/GenBank/DDBJ whole genome shotgun (WGS) entry which is preliminary data.</text>
</comment>
<dbReference type="AlphaFoldDB" id="A0A7J7XHL1"/>
<feature type="region of interest" description="Disordered" evidence="1">
    <location>
        <begin position="117"/>
        <end position="139"/>
    </location>
</feature>
<sequence>MRWSVYLRQRQVHSTSPLSQEWQALLGPVTLVSEGEAEKTLKGEPIGPSPVRAGVVPVPPDAPCKGQPPEWHAQDWTISNRPPWGQTMWADVYRVTGHPSLYVQGMVKRMHLLPAEAPAEDLATQENDTYRSKNPVSNS</sequence>
<accession>A0A7J7XHL1</accession>
<proteinExistence type="predicted"/>
<organism evidence="2 3">
    <name type="scientific">Myotis myotis</name>
    <name type="common">Greater mouse-eared bat</name>
    <name type="synonym">Vespertilio myotis</name>
    <dbReference type="NCBI Taxonomy" id="51298"/>
    <lineage>
        <taxon>Eukaryota</taxon>
        <taxon>Metazoa</taxon>
        <taxon>Chordata</taxon>
        <taxon>Craniata</taxon>
        <taxon>Vertebrata</taxon>
        <taxon>Euteleostomi</taxon>
        <taxon>Mammalia</taxon>
        <taxon>Eutheria</taxon>
        <taxon>Laurasiatheria</taxon>
        <taxon>Chiroptera</taxon>
        <taxon>Yangochiroptera</taxon>
        <taxon>Vespertilionidae</taxon>
        <taxon>Myotis</taxon>
    </lineage>
</organism>
<gene>
    <name evidence="2" type="ORF">mMyoMyo1_011757</name>
</gene>
<reference evidence="2 3" key="1">
    <citation type="journal article" date="2020" name="Nature">
        <title>Six reference-quality genomes reveal evolution of bat adaptations.</title>
        <authorList>
            <person name="Jebb D."/>
            <person name="Huang Z."/>
            <person name="Pippel M."/>
            <person name="Hughes G.M."/>
            <person name="Lavrichenko K."/>
            <person name="Devanna P."/>
            <person name="Winkler S."/>
            <person name="Jermiin L.S."/>
            <person name="Skirmuntt E.C."/>
            <person name="Katzourakis A."/>
            <person name="Burkitt-Gray L."/>
            <person name="Ray D.A."/>
            <person name="Sullivan K.A.M."/>
            <person name="Roscito J.G."/>
            <person name="Kirilenko B.M."/>
            <person name="Davalos L.M."/>
            <person name="Corthals A.P."/>
            <person name="Power M.L."/>
            <person name="Jones G."/>
            <person name="Ransome R.D."/>
            <person name="Dechmann D.K.N."/>
            <person name="Locatelli A.G."/>
            <person name="Puechmaille S.J."/>
            <person name="Fedrigo O."/>
            <person name="Jarvis E.D."/>
            <person name="Hiller M."/>
            <person name="Vernes S.C."/>
            <person name="Myers E.W."/>
            <person name="Teeling E.C."/>
        </authorList>
    </citation>
    <scope>NUCLEOTIDE SEQUENCE [LARGE SCALE GENOMIC DNA]</scope>
    <source>
        <strain evidence="2">MMyoMyo1</strain>
        <tissue evidence="2">Flight muscle</tissue>
    </source>
</reference>
<evidence type="ECO:0000313" key="2">
    <source>
        <dbReference type="EMBL" id="KAF6349201.1"/>
    </source>
</evidence>
<protein>
    <submittedName>
        <fullName evidence="2">Uncharacterized protein</fullName>
    </submittedName>
</protein>
<dbReference type="EMBL" id="JABWUV010000006">
    <property type="protein sequence ID" value="KAF6349201.1"/>
    <property type="molecule type" value="Genomic_DNA"/>
</dbReference>
<dbReference type="Proteomes" id="UP000527355">
    <property type="component" value="Unassembled WGS sequence"/>
</dbReference>